<feature type="region of interest" description="Disordered" evidence="1">
    <location>
        <begin position="1"/>
        <end position="87"/>
    </location>
</feature>
<dbReference type="AlphaFoldDB" id="A0A8X6TYI2"/>
<protein>
    <submittedName>
        <fullName evidence="2">Uncharacterized protein</fullName>
    </submittedName>
</protein>
<proteinExistence type="predicted"/>
<sequence length="103" mass="11290">MTALRVPDVTGPSLRRRANGNDAKKEGVADTPSEKLERSQPEVGENESATALKDILPASPPSRICRGRRRNKPGSSKEISPDPPPLWKFTVPFPLSHRCTSFV</sequence>
<comment type="caution">
    <text evidence="2">The sequence shown here is derived from an EMBL/GenBank/DDBJ whole genome shotgun (WGS) entry which is preliminary data.</text>
</comment>
<name>A0A8X6TYI2_NEPPI</name>
<evidence type="ECO:0000256" key="1">
    <source>
        <dbReference type="SAM" id="MobiDB-lite"/>
    </source>
</evidence>
<reference evidence="2" key="1">
    <citation type="submission" date="2020-08" db="EMBL/GenBank/DDBJ databases">
        <title>Multicomponent nature underlies the extraordinary mechanical properties of spider dragline silk.</title>
        <authorList>
            <person name="Kono N."/>
            <person name="Nakamura H."/>
            <person name="Mori M."/>
            <person name="Yoshida Y."/>
            <person name="Ohtoshi R."/>
            <person name="Malay A.D."/>
            <person name="Moran D.A.P."/>
            <person name="Tomita M."/>
            <person name="Numata K."/>
            <person name="Arakawa K."/>
        </authorList>
    </citation>
    <scope>NUCLEOTIDE SEQUENCE</scope>
</reference>
<dbReference type="Proteomes" id="UP000887013">
    <property type="component" value="Unassembled WGS sequence"/>
</dbReference>
<keyword evidence="3" id="KW-1185">Reference proteome</keyword>
<accession>A0A8X6TYI2</accession>
<gene>
    <name evidence="2" type="ORF">NPIL_301741</name>
</gene>
<dbReference type="EMBL" id="BMAW01020911">
    <property type="protein sequence ID" value="GFT70699.1"/>
    <property type="molecule type" value="Genomic_DNA"/>
</dbReference>
<feature type="compositionally biased region" description="Basic and acidic residues" evidence="1">
    <location>
        <begin position="22"/>
        <end position="40"/>
    </location>
</feature>
<organism evidence="2 3">
    <name type="scientific">Nephila pilipes</name>
    <name type="common">Giant wood spider</name>
    <name type="synonym">Nephila maculata</name>
    <dbReference type="NCBI Taxonomy" id="299642"/>
    <lineage>
        <taxon>Eukaryota</taxon>
        <taxon>Metazoa</taxon>
        <taxon>Ecdysozoa</taxon>
        <taxon>Arthropoda</taxon>
        <taxon>Chelicerata</taxon>
        <taxon>Arachnida</taxon>
        <taxon>Araneae</taxon>
        <taxon>Araneomorphae</taxon>
        <taxon>Entelegynae</taxon>
        <taxon>Araneoidea</taxon>
        <taxon>Nephilidae</taxon>
        <taxon>Nephila</taxon>
    </lineage>
</organism>
<evidence type="ECO:0000313" key="2">
    <source>
        <dbReference type="EMBL" id="GFT70699.1"/>
    </source>
</evidence>
<evidence type="ECO:0000313" key="3">
    <source>
        <dbReference type="Proteomes" id="UP000887013"/>
    </source>
</evidence>